<dbReference type="InterPro" id="IPR058922">
    <property type="entry name" value="WHD_DRP"/>
</dbReference>
<dbReference type="FunFam" id="3.40.50.300:FF:001091">
    <property type="entry name" value="Probable disease resistance protein At1g61300"/>
    <property type="match status" value="1"/>
</dbReference>
<dbReference type="PROSITE" id="PS51450">
    <property type="entry name" value="LRR"/>
    <property type="match status" value="1"/>
</dbReference>
<dbReference type="Gene3D" id="1.20.5.4130">
    <property type="match status" value="1"/>
</dbReference>
<dbReference type="InterPro" id="IPR032675">
    <property type="entry name" value="LRR_dom_sf"/>
</dbReference>
<dbReference type="Gene3D" id="1.10.8.430">
    <property type="entry name" value="Helical domain of apoptotic protease-activating factors"/>
    <property type="match status" value="1"/>
</dbReference>
<dbReference type="Pfam" id="PF18052">
    <property type="entry name" value="Rx_N"/>
    <property type="match status" value="1"/>
</dbReference>
<dbReference type="Pfam" id="PF00931">
    <property type="entry name" value="NB-ARC"/>
    <property type="match status" value="1"/>
</dbReference>
<evidence type="ECO:0000259" key="5">
    <source>
        <dbReference type="Pfam" id="PF00931"/>
    </source>
</evidence>
<dbReference type="InterPro" id="IPR001611">
    <property type="entry name" value="Leu-rich_rpt"/>
</dbReference>
<evidence type="ECO:0000256" key="4">
    <source>
        <dbReference type="ARBA" id="ARBA00022840"/>
    </source>
</evidence>
<dbReference type="EMBL" id="JARBHA010000017">
    <property type="protein sequence ID" value="KAJ9676904.1"/>
    <property type="molecule type" value="Genomic_DNA"/>
</dbReference>
<dbReference type="SUPFAM" id="SSF52540">
    <property type="entry name" value="P-loop containing nucleoside triphosphate hydrolases"/>
    <property type="match status" value="1"/>
</dbReference>
<feature type="domain" description="Disease resistance protein winged helix" evidence="7">
    <location>
        <begin position="429"/>
        <end position="500"/>
    </location>
</feature>
<feature type="domain" description="Disease resistance R13L4/SHOC-2-like LRR" evidence="8">
    <location>
        <begin position="571"/>
        <end position="808"/>
    </location>
</feature>
<evidence type="ECO:0000259" key="8">
    <source>
        <dbReference type="Pfam" id="PF23598"/>
    </source>
</evidence>
<dbReference type="Proteomes" id="UP001168098">
    <property type="component" value="Unassembled WGS sequence"/>
</dbReference>
<feature type="domain" description="NB-ARC" evidence="5">
    <location>
        <begin position="171"/>
        <end position="343"/>
    </location>
</feature>
<comment type="caution">
    <text evidence="9">The sequence shown here is derived from an EMBL/GenBank/DDBJ whole genome shotgun (WGS) entry which is preliminary data.</text>
</comment>
<dbReference type="FunFam" id="1.10.10.10:FF:000322">
    <property type="entry name" value="Probable disease resistance protein At1g63360"/>
    <property type="match status" value="1"/>
</dbReference>
<dbReference type="Pfam" id="PF23598">
    <property type="entry name" value="LRR_14"/>
    <property type="match status" value="1"/>
</dbReference>
<protein>
    <recommendedName>
        <fullName evidence="11">Disease resistance protein RGA3</fullName>
    </recommendedName>
</protein>
<dbReference type="InterPro" id="IPR002182">
    <property type="entry name" value="NB-ARC"/>
</dbReference>
<keyword evidence="10" id="KW-1185">Reference proteome</keyword>
<evidence type="ECO:0000256" key="3">
    <source>
        <dbReference type="ARBA" id="ARBA00022821"/>
    </source>
</evidence>
<dbReference type="Gene3D" id="3.80.10.10">
    <property type="entry name" value="Ribonuclease Inhibitor"/>
    <property type="match status" value="1"/>
</dbReference>
<organism evidence="9 10">
    <name type="scientific">Vitis rotundifolia</name>
    <name type="common">Muscadine grape</name>
    <dbReference type="NCBI Taxonomy" id="103349"/>
    <lineage>
        <taxon>Eukaryota</taxon>
        <taxon>Viridiplantae</taxon>
        <taxon>Streptophyta</taxon>
        <taxon>Embryophyta</taxon>
        <taxon>Tracheophyta</taxon>
        <taxon>Spermatophyta</taxon>
        <taxon>Magnoliopsida</taxon>
        <taxon>eudicotyledons</taxon>
        <taxon>Gunneridae</taxon>
        <taxon>Pentapetalae</taxon>
        <taxon>rosids</taxon>
        <taxon>Vitales</taxon>
        <taxon>Vitaceae</taxon>
        <taxon>Viteae</taxon>
        <taxon>Vitis</taxon>
    </lineage>
</organism>
<evidence type="ECO:0000259" key="7">
    <source>
        <dbReference type="Pfam" id="PF23559"/>
    </source>
</evidence>
<evidence type="ECO:0000256" key="2">
    <source>
        <dbReference type="ARBA" id="ARBA00022741"/>
    </source>
</evidence>
<dbReference type="SUPFAM" id="SSF52058">
    <property type="entry name" value="L domain-like"/>
    <property type="match status" value="1"/>
</dbReference>
<dbReference type="InterPro" id="IPR036388">
    <property type="entry name" value="WH-like_DNA-bd_sf"/>
</dbReference>
<keyword evidence="3" id="KW-0611">Plant defense</keyword>
<feature type="domain" description="Disease resistance N-terminal" evidence="6">
    <location>
        <begin position="12"/>
        <end position="99"/>
    </location>
</feature>
<evidence type="ECO:0000313" key="9">
    <source>
        <dbReference type="EMBL" id="KAJ9676904.1"/>
    </source>
</evidence>
<dbReference type="Gene3D" id="3.40.50.300">
    <property type="entry name" value="P-loop containing nucleotide triphosphate hydrolases"/>
    <property type="match status" value="1"/>
</dbReference>
<dbReference type="PANTHER" id="PTHR36766">
    <property type="entry name" value="PLANT BROAD-SPECTRUM MILDEW RESISTANCE PROTEIN RPW8"/>
    <property type="match status" value="1"/>
</dbReference>
<keyword evidence="1" id="KW-0677">Repeat</keyword>
<evidence type="ECO:0008006" key="11">
    <source>
        <dbReference type="Google" id="ProtNLM"/>
    </source>
</evidence>
<evidence type="ECO:0000313" key="10">
    <source>
        <dbReference type="Proteomes" id="UP001168098"/>
    </source>
</evidence>
<keyword evidence="2" id="KW-0547">Nucleotide-binding</keyword>
<proteinExistence type="predicted"/>
<reference evidence="9 10" key="1">
    <citation type="journal article" date="2023" name="BMC Biotechnol.">
        <title>Vitis rotundifolia cv Carlos genome sequencing.</title>
        <authorList>
            <person name="Huff M."/>
            <person name="Hulse-Kemp A."/>
            <person name="Scheffler B."/>
            <person name="Youngblood R."/>
            <person name="Simpson S."/>
            <person name="Babiker E."/>
            <person name="Staton M."/>
        </authorList>
    </citation>
    <scope>NUCLEOTIDE SEQUENCE [LARGE SCALE GENOMIC DNA]</scope>
    <source>
        <tissue evidence="9">Leaf</tissue>
    </source>
</reference>
<dbReference type="InterPro" id="IPR042197">
    <property type="entry name" value="Apaf_helical"/>
</dbReference>
<dbReference type="PANTHER" id="PTHR36766:SF61">
    <property type="entry name" value="NB-ARC DOMAIN DISEASE RESISTANCE PROTEIN"/>
    <property type="match status" value="1"/>
</dbReference>
<dbReference type="Pfam" id="PF23559">
    <property type="entry name" value="WHD_DRP"/>
    <property type="match status" value="1"/>
</dbReference>
<dbReference type="AlphaFoldDB" id="A0AA38YUY5"/>
<dbReference type="InterPro" id="IPR038005">
    <property type="entry name" value="RX-like_CC"/>
</dbReference>
<sequence>MAESFAFAIADRVLGKLGSALIQDVGLAWGVKTELEELNDTLSTIRAVLLDAEEKQATSHQLRDWLGKLKDGFYDAEDIVDEFEYEALRQKVVASGSFKTKVCSFFSSPKSLAFNLKMGHRVKKIRRRLDKIAADKSKFNLIEGVANTPVVLSKREMTHSFVRASDVIGRDDDKENIVRLLMQPNDTENVSVIPIVGIGGLGKTTLAKLVYNDERVVGQFSTKMWVCVSDEFDIEKLIKKILKEITKGDESYSDSSMEQLQSHLRNALDGEKFLLVLDDVWNTDREKWLKLKDLLVDGANGSKILVTTRKKSIASIMGTFPMQEIKGLSHEDCLSLFVKCAFMDGEDKQYPTLLKIGDQIVEKCAGVPLAVRSLGSLLYSKRGERDWVSIRDSEIWELEQNEDGIMAALRLSYYDLPYHLKQCFALCSIFPKDCELLSENLILFWTAQGLIQSSGQNVKIEDIGERYINELLSRSFFQDVDRLIPGVYSFKMHDLVHDLATFFSQPECLTLNFHSKDIPKRVLHVTFSDIDWPKEESEALRFLEKLNNKIHTIYFQMENVAPRSKSFVIACVLRFKCIRVLDLTDSSFEALPNSIGSLKHLRHLDLRGNKRIKKLPNSICKLYHLQTLIFSECSELEKLPRDIGSMISLRMLRITTKQRGLFGKEKGLRCLNSLQSLYLVDCLNLEFLSKRMKSLIEIRILVILNCPSLVSLSHSIKLLTALKHLVIGSCEKLESMDGEAEGQEDIQSFGNLQVLQFEDLPRLEALPRWLLHRPTSNTLHHLNISDCPNLRALSKDGLQKLTSLKKLEINDCPELIEICKPKTEEDWQKIAHISEIYFDGQEITSSTNN</sequence>
<dbReference type="GO" id="GO:0051707">
    <property type="term" value="P:response to other organism"/>
    <property type="evidence" value="ECO:0007669"/>
    <property type="project" value="UniProtKB-ARBA"/>
</dbReference>
<evidence type="ECO:0000259" key="6">
    <source>
        <dbReference type="Pfam" id="PF18052"/>
    </source>
</evidence>
<dbReference type="GO" id="GO:0006952">
    <property type="term" value="P:defense response"/>
    <property type="evidence" value="ECO:0007669"/>
    <property type="project" value="UniProtKB-KW"/>
</dbReference>
<name>A0AA38YUY5_VITRO</name>
<evidence type="ECO:0000256" key="1">
    <source>
        <dbReference type="ARBA" id="ARBA00022737"/>
    </source>
</evidence>
<dbReference type="GO" id="GO:0043531">
    <property type="term" value="F:ADP binding"/>
    <property type="evidence" value="ECO:0007669"/>
    <property type="project" value="InterPro"/>
</dbReference>
<keyword evidence="4" id="KW-0067">ATP-binding</keyword>
<accession>A0AA38YUY5</accession>
<dbReference type="CDD" id="cd14798">
    <property type="entry name" value="RX-CC_like"/>
    <property type="match status" value="1"/>
</dbReference>
<gene>
    <name evidence="9" type="ORF">PVL29_022085</name>
</gene>
<dbReference type="GO" id="GO:0005524">
    <property type="term" value="F:ATP binding"/>
    <property type="evidence" value="ECO:0007669"/>
    <property type="project" value="UniProtKB-KW"/>
</dbReference>
<dbReference type="InterPro" id="IPR055414">
    <property type="entry name" value="LRR_R13L4/SHOC2-like"/>
</dbReference>
<dbReference type="InterPro" id="IPR027417">
    <property type="entry name" value="P-loop_NTPase"/>
</dbReference>
<dbReference type="InterPro" id="IPR041118">
    <property type="entry name" value="Rx_N"/>
</dbReference>
<dbReference type="PRINTS" id="PR00364">
    <property type="entry name" value="DISEASERSIST"/>
</dbReference>
<dbReference type="Gene3D" id="1.10.10.10">
    <property type="entry name" value="Winged helix-like DNA-binding domain superfamily/Winged helix DNA-binding domain"/>
    <property type="match status" value="1"/>
</dbReference>